<keyword evidence="5 10" id="KW-0418">Kinase</keyword>
<dbReference type="SUPFAM" id="SSF55781">
    <property type="entry name" value="GAF domain-like"/>
    <property type="match status" value="1"/>
</dbReference>
<evidence type="ECO:0000256" key="6">
    <source>
        <dbReference type="ARBA" id="ARBA00022840"/>
    </source>
</evidence>
<keyword evidence="3 10" id="KW-0808">Transferase</keyword>
<evidence type="ECO:0000256" key="2">
    <source>
        <dbReference type="ARBA" id="ARBA00012438"/>
    </source>
</evidence>
<accession>A0A552U7G3</accession>
<evidence type="ECO:0000256" key="1">
    <source>
        <dbReference type="ARBA" id="ARBA00000085"/>
    </source>
</evidence>
<name>A0A552U7G3_9SPHN</name>
<dbReference type="PANTHER" id="PTHR42878:SF7">
    <property type="entry name" value="SENSOR HISTIDINE KINASE GLRK"/>
    <property type="match status" value="1"/>
</dbReference>
<evidence type="ECO:0000313" key="10">
    <source>
        <dbReference type="EMBL" id="TRW14119.1"/>
    </source>
</evidence>
<feature type="transmembrane region" description="Helical" evidence="8">
    <location>
        <begin position="109"/>
        <end position="127"/>
    </location>
</feature>
<dbReference type="InterPro" id="IPR004358">
    <property type="entry name" value="Sig_transdc_His_kin-like_C"/>
</dbReference>
<gene>
    <name evidence="10" type="primary">prsK</name>
    <name evidence="10" type="ORF">FMM06_10340</name>
</gene>
<dbReference type="InterPro" id="IPR003594">
    <property type="entry name" value="HATPase_dom"/>
</dbReference>
<dbReference type="OrthoDB" id="9785691at2"/>
<dbReference type="GO" id="GO:0004673">
    <property type="term" value="F:protein histidine kinase activity"/>
    <property type="evidence" value="ECO:0007669"/>
    <property type="project" value="UniProtKB-EC"/>
</dbReference>
<feature type="transmembrane region" description="Helical" evidence="8">
    <location>
        <begin position="244"/>
        <end position="266"/>
    </location>
</feature>
<evidence type="ECO:0000259" key="9">
    <source>
        <dbReference type="PROSITE" id="PS50109"/>
    </source>
</evidence>
<comment type="catalytic activity">
    <reaction evidence="1">
        <text>ATP + protein L-histidine = ADP + protein N-phospho-L-histidine.</text>
        <dbReference type="EC" id="2.7.13.3"/>
    </reaction>
</comment>
<keyword evidence="8" id="KW-1133">Transmembrane helix</keyword>
<dbReference type="Pfam" id="PF02518">
    <property type="entry name" value="HATPase_c"/>
    <property type="match status" value="1"/>
</dbReference>
<evidence type="ECO:0000313" key="11">
    <source>
        <dbReference type="Proteomes" id="UP000317894"/>
    </source>
</evidence>
<protein>
    <recommendedName>
        <fullName evidence="2">histidine kinase</fullName>
        <ecNumber evidence="2">2.7.13.3</ecNumber>
    </recommendedName>
</protein>
<feature type="transmembrane region" description="Helical" evidence="8">
    <location>
        <begin position="182"/>
        <end position="200"/>
    </location>
</feature>
<evidence type="ECO:0000256" key="4">
    <source>
        <dbReference type="ARBA" id="ARBA00022741"/>
    </source>
</evidence>
<evidence type="ECO:0000256" key="7">
    <source>
        <dbReference type="ARBA" id="ARBA00023012"/>
    </source>
</evidence>
<feature type="transmembrane region" description="Helical" evidence="8">
    <location>
        <begin position="147"/>
        <end position="170"/>
    </location>
</feature>
<feature type="transmembrane region" description="Helical" evidence="8">
    <location>
        <begin position="278"/>
        <end position="296"/>
    </location>
</feature>
<evidence type="ECO:0000256" key="5">
    <source>
        <dbReference type="ARBA" id="ARBA00022777"/>
    </source>
</evidence>
<dbReference type="InterPro" id="IPR005467">
    <property type="entry name" value="His_kinase_dom"/>
</dbReference>
<dbReference type="InterPro" id="IPR029016">
    <property type="entry name" value="GAF-like_dom_sf"/>
</dbReference>
<feature type="domain" description="Histidine kinase" evidence="9">
    <location>
        <begin position="498"/>
        <end position="702"/>
    </location>
</feature>
<keyword evidence="4" id="KW-0547">Nucleotide-binding</keyword>
<organism evidence="10 11">
    <name type="scientific">Glacieibacterium frigidum</name>
    <dbReference type="NCBI Taxonomy" id="2593303"/>
    <lineage>
        <taxon>Bacteria</taxon>
        <taxon>Pseudomonadati</taxon>
        <taxon>Pseudomonadota</taxon>
        <taxon>Alphaproteobacteria</taxon>
        <taxon>Sphingomonadales</taxon>
        <taxon>Sphingosinicellaceae</taxon>
        <taxon>Glacieibacterium</taxon>
    </lineage>
</organism>
<dbReference type="SUPFAM" id="SSF55874">
    <property type="entry name" value="ATPase domain of HSP90 chaperone/DNA topoisomerase II/histidine kinase"/>
    <property type="match status" value="1"/>
</dbReference>
<dbReference type="SMART" id="SM00387">
    <property type="entry name" value="HATPase_c"/>
    <property type="match status" value="1"/>
</dbReference>
<dbReference type="GO" id="GO:0007234">
    <property type="term" value="P:osmosensory signaling via phosphorelay pathway"/>
    <property type="evidence" value="ECO:0007669"/>
    <property type="project" value="TreeGrafter"/>
</dbReference>
<dbReference type="GO" id="GO:0005524">
    <property type="term" value="F:ATP binding"/>
    <property type="evidence" value="ECO:0007669"/>
    <property type="project" value="UniProtKB-KW"/>
</dbReference>
<feature type="transmembrane region" description="Helical" evidence="8">
    <location>
        <begin position="74"/>
        <end position="97"/>
    </location>
</feature>
<dbReference type="PRINTS" id="PR00344">
    <property type="entry name" value="BCTRLSENSOR"/>
</dbReference>
<sequence>MRGQGGEGGTSQVQLTDVGLFSHLIASIAFAALAVTALVRRARQQTSLWLAGAAAMTAIWAATFVVMARGDGSGAWLLSLMETLRTGAWVAFVVSLLRASWRLEDRLSSSFFLAGAIGFVTSMQLLLDVVDGSGYGVFGGDQAALLGTLFVIGRLIVAISGLVLLHNLWVNAAPASRGGIRLLAIGLAGFFGYDLNLYTLQFLLGELSSDLFNIRGAVDAIVVPLLLLSASSSWASKVQVSRQVVFHTMSFSIIGVYLIVMALTAYGLSLVGGDWGRLLQISFLFATAILGVVVLVSPRFRAALRVAIAKNFFAYKYDYRQEWLRFIATVSRTDAGHGQLSERVVQAVCAVLDSPGGALFAPTGDGGFDRVARWEWRDFDGQELGAASGFAHFLSQQQRVVDFDEWRSGAGSYEGMQLPDWALEDRRVWLAVPLIHLDTLAGFILVSRTVAPRELNWEDYDLLRTLGRQAASYIAEASTQVALDEAGAFDEFNRRFAFIMHDIKNLVSQLSLVSRNAERHADNPAFRADMVATLQSSVGKMNDLLARLAQHNTGRPEAREPVDVAALIGQVVAAKRRAHPSIYPVIDGAEAFVDADPTRLEQLFVHLLQNAIDASEADARIDVTARLVGDTVQVTIADNGCGMSAAFVRTELFKPFRSTKPGGFGIGAYEAREIARGVGGRLDVASREGEGTVFTITLPALSPEEIAVPASAPAYERLRA</sequence>
<reference evidence="10 11" key="1">
    <citation type="submission" date="2019-07" db="EMBL/GenBank/DDBJ databases">
        <title>Novel species isolated from glacier.</title>
        <authorList>
            <person name="Liu Q."/>
            <person name="Xin Y.-H."/>
        </authorList>
    </citation>
    <scope>NUCLEOTIDE SEQUENCE [LARGE SCALE GENOMIC DNA]</scope>
    <source>
        <strain evidence="10 11">LB1R16</strain>
    </source>
</reference>
<dbReference type="EMBL" id="VJWA01000002">
    <property type="protein sequence ID" value="TRW14119.1"/>
    <property type="molecule type" value="Genomic_DNA"/>
</dbReference>
<dbReference type="Gene3D" id="3.30.565.10">
    <property type="entry name" value="Histidine kinase-like ATPase, C-terminal domain"/>
    <property type="match status" value="1"/>
</dbReference>
<dbReference type="Proteomes" id="UP000317894">
    <property type="component" value="Unassembled WGS sequence"/>
</dbReference>
<dbReference type="PROSITE" id="PS50109">
    <property type="entry name" value="HIS_KIN"/>
    <property type="match status" value="1"/>
</dbReference>
<keyword evidence="8" id="KW-0812">Transmembrane</keyword>
<keyword evidence="11" id="KW-1185">Reference proteome</keyword>
<dbReference type="InterPro" id="IPR036890">
    <property type="entry name" value="HATPase_C_sf"/>
</dbReference>
<keyword evidence="8" id="KW-0472">Membrane</keyword>
<dbReference type="Gene3D" id="3.30.450.40">
    <property type="match status" value="1"/>
</dbReference>
<proteinExistence type="predicted"/>
<dbReference type="GO" id="GO:0000156">
    <property type="term" value="F:phosphorelay response regulator activity"/>
    <property type="evidence" value="ECO:0007669"/>
    <property type="project" value="TreeGrafter"/>
</dbReference>
<dbReference type="AlphaFoldDB" id="A0A552U7G3"/>
<evidence type="ECO:0000256" key="8">
    <source>
        <dbReference type="SAM" id="Phobius"/>
    </source>
</evidence>
<evidence type="ECO:0000256" key="3">
    <source>
        <dbReference type="ARBA" id="ARBA00022679"/>
    </source>
</evidence>
<dbReference type="GO" id="GO:0030295">
    <property type="term" value="F:protein kinase activator activity"/>
    <property type="evidence" value="ECO:0007669"/>
    <property type="project" value="TreeGrafter"/>
</dbReference>
<dbReference type="CDD" id="cd00075">
    <property type="entry name" value="HATPase"/>
    <property type="match status" value="1"/>
</dbReference>
<feature type="transmembrane region" description="Helical" evidence="8">
    <location>
        <begin position="20"/>
        <end position="39"/>
    </location>
</feature>
<comment type="caution">
    <text evidence="10">The sequence shown here is derived from an EMBL/GenBank/DDBJ whole genome shotgun (WGS) entry which is preliminary data.</text>
</comment>
<dbReference type="EC" id="2.7.13.3" evidence="2"/>
<dbReference type="NCBIfam" id="TIGR02916">
    <property type="entry name" value="PEP_his_kin"/>
    <property type="match status" value="1"/>
</dbReference>
<keyword evidence="7" id="KW-0902">Two-component regulatory system</keyword>
<dbReference type="InterPro" id="IPR014265">
    <property type="entry name" value="XrtA/PrsK"/>
</dbReference>
<feature type="transmembrane region" description="Helical" evidence="8">
    <location>
        <begin position="48"/>
        <end position="68"/>
    </location>
</feature>
<dbReference type="InterPro" id="IPR050351">
    <property type="entry name" value="BphY/WalK/GraS-like"/>
</dbReference>
<dbReference type="PANTHER" id="PTHR42878">
    <property type="entry name" value="TWO-COMPONENT HISTIDINE KINASE"/>
    <property type="match status" value="1"/>
</dbReference>
<keyword evidence="6" id="KW-0067">ATP-binding</keyword>
<feature type="transmembrane region" description="Helical" evidence="8">
    <location>
        <begin position="212"/>
        <end position="232"/>
    </location>
</feature>